<feature type="non-terminal residue" evidence="1">
    <location>
        <position position="1"/>
    </location>
</feature>
<keyword evidence="2" id="KW-1185">Reference proteome</keyword>
<sequence length="22" mass="2287">GQFVGESGGVRTPQQVVSELLV</sequence>
<protein>
    <submittedName>
        <fullName evidence="1">Uncharacterized protein</fullName>
    </submittedName>
</protein>
<dbReference type="EMBL" id="LXQA011415333">
    <property type="protein sequence ID" value="MCI96460.1"/>
    <property type="molecule type" value="Genomic_DNA"/>
</dbReference>
<name>A0A392WCI9_9FABA</name>
<evidence type="ECO:0000313" key="2">
    <source>
        <dbReference type="Proteomes" id="UP000265520"/>
    </source>
</evidence>
<accession>A0A392WCI9</accession>
<comment type="caution">
    <text evidence="1">The sequence shown here is derived from an EMBL/GenBank/DDBJ whole genome shotgun (WGS) entry which is preliminary data.</text>
</comment>
<organism evidence="1 2">
    <name type="scientific">Trifolium medium</name>
    <dbReference type="NCBI Taxonomy" id="97028"/>
    <lineage>
        <taxon>Eukaryota</taxon>
        <taxon>Viridiplantae</taxon>
        <taxon>Streptophyta</taxon>
        <taxon>Embryophyta</taxon>
        <taxon>Tracheophyta</taxon>
        <taxon>Spermatophyta</taxon>
        <taxon>Magnoliopsida</taxon>
        <taxon>eudicotyledons</taxon>
        <taxon>Gunneridae</taxon>
        <taxon>Pentapetalae</taxon>
        <taxon>rosids</taxon>
        <taxon>fabids</taxon>
        <taxon>Fabales</taxon>
        <taxon>Fabaceae</taxon>
        <taxon>Papilionoideae</taxon>
        <taxon>50 kb inversion clade</taxon>
        <taxon>NPAAA clade</taxon>
        <taxon>Hologalegina</taxon>
        <taxon>IRL clade</taxon>
        <taxon>Trifolieae</taxon>
        <taxon>Trifolium</taxon>
    </lineage>
</organism>
<dbReference type="Proteomes" id="UP000265520">
    <property type="component" value="Unassembled WGS sequence"/>
</dbReference>
<proteinExistence type="predicted"/>
<evidence type="ECO:0000313" key="1">
    <source>
        <dbReference type="EMBL" id="MCI96460.1"/>
    </source>
</evidence>
<dbReference type="AlphaFoldDB" id="A0A392WCI9"/>
<reference evidence="1 2" key="1">
    <citation type="journal article" date="2018" name="Front. Plant Sci.">
        <title>Red Clover (Trifolium pratense) and Zigzag Clover (T. medium) - A Picture of Genomic Similarities and Differences.</title>
        <authorList>
            <person name="Dluhosova J."/>
            <person name="Istvanek J."/>
            <person name="Nedelnik J."/>
            <person name="Repkova J."/>
        </authorList>
    </citation>
    <scope>NUCLEOTIDE SEQUENCE [LARGE SCALE GENOMIC DNA]</scope>
    <source>
        <strain evidence="2">cv. 10/8</strain>
        <tissue evidence="1">Leaf</tissue>
    </source>
</reference>